<dbReference type="InterPro" id="IPR027443">
    <property type="entry name" value="IPNS-like_sf"/>
</dbReference>
<comment type="similarity">
    <text evidence="3">Belongs to the iron/ascorbate-dependent oxidoreductase family.</text>
</comment>
<evidence type="ECO:0000256" key="2">
    <source>
        <dbReference type="ARBA" id="ARBA00023194"/>
    </source>
</evidence>
<comment type="pathway">
    <text evidence="1">Antibiotic biosynthesis.</text>
</comment>
<protein>
    <submittedName>
        <fullName evidence="5">Isopenicillin N synthase-like dioxygenase</fullName>
    </submittedName>
</protein>
<keyword evidence="5" id="KW-0223">Dioxygenase</keyword>
<dbReference type="RefSeq" id="WP_144855148.1">
    <property type="nucleotide sequence ID" value="NZ_BAAAYT010000002.1"/>
</dbReference>
<dbReference type="PANTHER" id="PTHR47990">
    <property type="entry name" value="2-OXOGLUTARATE (2OG) AND FE(II)-DEPENDENT OXYGENASE SUPERFAMILY PROTEIN-RELATED"/>
    <property type="match status" value="1"/>
</dbReference>
<dbReference type="Pfam" id="PF03171">
    <property type="entry name" value="2OG-FeII_Oxy"/>
    <property type="match status" value="1"/>
</dbReference>
<keyword evidence="3" id="KW-0408">Iron</keyword>
<dbReference type="SUPFAM" id="SSF51197">
    <property type="entry name" value="Clavaminate synthase-like"/>
    <property type="match status" value="1"/>
</dbReference>
<dbReference type="InterPro" id="IPR026992">
    <property type="entry name" value="DIOX_N"/>
</dbReference>
<dbReference type="PROSITE" id="PS51471">
    <property type="entry name" value="FE2OG_OXY"/>
    <property type="match status" value="1"/>
</dbReference>
<organism evidence="5 6">
    <name type="scientific">Marihabitans asiaticum</name>
    <dbReference type="NCBI Taxonomy" id="415218"/>
    <lineage>
        <taxon>Bacteria</taxon>
        <taxon>Bacillati</taxon>
        <taxon>Actinomycetota</taxon>
        <taxon>Actinomycetes</taxon>
        <taxon>Micrococcales</taxon>
        <taxon>Intrasporangiaceae</taxon>
        <taxon>Marihabitans</taxon>
    </lineage>
</organism>
<evidence type="ECO:0000256" key="1">
    <source>
        <dbReference type="ARBA" id="ARBA00004792"/>
    </source>
</evidence>
<keyword evidence="2" id="KW-0045">Antibiotic biosynthesis</keyword>
<dbReference type="GO" id="GO:0017000">
    <property type="term" value="P:antibiotic biosynthetic process"/>
    <property type="evidence" value="ECO:0007669"/>
    <property type="project" value="UniProtKB-KW"/>
</dbReference>
<dbReference type="InterPro" id="IPR044861">
    <property type="entry name" value="IPNS-like_FE2OG_OXY"/>
</dbReference>
<dbReference type="GO" id="GO:0046872">
    <property type="term" value="F:metal ion binding"/>
    <property type="evidence" value="ECO:0007669"/>
    <property type="project" value="UniProtKB-KW"/>
</dbReference>
<comment type="caution">
    <text evidence="5">The sequence shown here is derived from an EMBL/GenBank/DDBJ whole genome shotgun (WGS) entry which is preliminary data.</text>
</comment>
<dbReference type="GO" id="GO:0051213">
    <property type="term" value="F:dioxygenase activity"/>
    <property type="evidence" value="ECO:0007669"/>
    <property type="project" value="UniProtKB-KW"/>
</dbReference>
<keyword evidence="3" id="KW-0560">Oxidoreductase</keyword>
<sequence length="337" mass="36651">MPGTPSSTFAPALPVLDLSRARREDATTFRADLLAAARDVGFFYLVGHGVPAATTDRLLQAAREFFALPLSEKQAIENLRSPHFRGWTRLGGELTQGRQDWREQIDFGIERDPRPATKDEPWNILEGPNQWPAAHPALREVVHQWQHALTGIAEELLSQWAVALGQDASIFAPAFAEPSSLIKIICYPGRDKADQGVGAHTDSGVLTLLLLEPGSVGLQVRRDGTWVDVEPVEGAFVVNIGELLEVATDGLLRATAHRVVSPPAGSTRISVPFFYNPSLSAQIPTLQLPDDLAAQAPGVTQDALDVLHSTYGGNALKSRLRAHPDVAERHHRHLLAS</sequence>
<evidence type="ECO:0000313" key="5">
    <source>
        <dbReference type="EMBL" id="TWD16857.1"/>
    </source>
</evidence>
<dbReference type="Pfam" id="PF14226">
    <property type="entry name" value="DIOX_N"/>
    <property type="match status" value="1"/>
</dbReference>
<dbReference type="PRINTS" id="PR00682">
    <property type="entry name" value="IPNSYNTHASE"/>
</dbReference>
<feature type="domain" description="Fe2OG dioxygenase" evidence="4">
    <location>
        <begin position="177"/>
        <end position="277"/>
    </location>
</feature>
<evidence type="ECO:0000259" key="4">
    <source>
        <dbReference type="PROSITE" id="PS51471"/>
    </source>
</evidence>
<dbReference type="InterPro" id="IPR050231">
    <property type="entry name" value="Iron_ascorbate_oxido_reductase"/>
</dbReference>
<dbReference type="OrthoDB" id="21825at2"/>
<dbReference type="InterPro" id="IPR005123">
    <property type="entry name" value="Oxoglu/Fe-dep_dioxygenase_dom"/>
</dbReference>
<evidence type="ECO:0000256" key="3">
    <source>
        <dbReference type="RuleBase" id="RU003682"/>
    </source>
</evidence>
<keyword evidence="6" id="KW-1185">Reference proteome</keyword>
<gene>
    <name evidence="5" type="ORF">FB557_0401</name>
</gene>
<accession>A0A560WGR5</accession>
<reference evidence="5 6" key="1">
    <citation type="submission" date="2019-06" db="EMBL/GenBank/DDBJ databases">
        <title>Sequencing the genomes of 1000 actinobacteria strains.</title>
        <authorList>
            <person name="Klenk H.-P."/>
        </authorList>
    </citation>
    <scope>NUCLEOTIDE SEQUENCE [LARGE SCALE GENOMIC DNA]</scope>
    <source>
        <strain evidence="5 6">DSM 18935</strain>
    </source>
</reference>
<evidence type="ECO:0000313" key="6">
    <source>
        <dbReference type="Proteomes" id="UP000315628"/>
    </source>
</evidence>
<name>A0A560WGR5_9MICO</name>
<dbReference type="EMBL" id="VIUW01000001">
    <property type="protein sequence ID" value="TWD16857.1"/>
    <property type="molecule type" value="Genomic_DNA"/>
</dbReference>
<keyword evidence="3" id="KW-0479">Metal-binding</keyword>
<dbReference type="Gene3D" id="2.60.120.330">
    <property type="entry name" value="B-lactam Antibiotic, Isopenicillin N Synthase, Chain"/>
    <property type="match status" value="1"/>
</dbReference>
<dbReference type="Proteomes" id="UP000315628">
    <property type="component" value="Unassembled WGS sequence"/>
</dbReference>
<dbReference type="AlphaFoldDB" id="A0A560WGR5"/>
<proteinExistence type="inferred from homology"/>